<feature type="compositionally biased region" description="Low complexity" evidence="5">
    <location>
        <begin position="220"/>
        <end position="236"/>
    </location>
</feature>
<accession>A0ABP0DR30</accession>
<dbReference type="SUPFAM" id="SSF57903">
    <property type="entry name" value="FYVE/PHD zinc finger"/>
    <property type="match status" value="1"/>
</dbReference>
<feature type="compositionally biased region" description="Polar residues" evidence="5">
    <location>
        <begin position="784"/>
        <end position="793"/>
    </location>
</feature>
<feature type="compositionally biased region" description="Polar residues" evidence="5">
    <location>
        <begin position="641"/>
        <end position="651"/>
    </location>
</feature>
<feature type="region of interest" description="Disordered" evidence="5">
    <location>
        <begin position="917"/>
        <end position="969"/>
    </location>
</feature>
<dbReference type="EMBL" id="CAWUOM010000063">
    <property type="protein sequence ID" value="CAK7269772.1"/>
    <property type="molecule type" value="Genomic_DNA"/>
</dbReference>
<comment type="caution">
    <text evidence="7">The sequence shown here is derived from an EMBL/GenBank/DDBJ whole genome shotgun (WGS) entry which is preliminary data.</text>
</comment>
<feature type="region of interest" description="Disordered" evidence="5">
    <location>
        <begin position="1"/>
        <end position="20"/>
    </location>
</feature>
<feature type="compositionally biased region" description="Polar residues" evidence="5">
    <location>
        <begin position="931"/>
        <end position="943"/>
    </location>
</feature>
<feature type="region of interest" description="Disordered" evidence="5">
    <location>
        <begin position="735"/>
        <end position="755"/>
    </location>
</feature>
<name>A0ABP0DR30_9PEZI</name>
<dbReference type="Gene3D" id="2.170.270.10">
    <property type="entry name" value="SET domain"/>
    <property type="match status" value="1"/>
</dbReference>
<dbReference type="SMART" id="SM00317">
    <property type="entry name" value="SET"/>
    <property type="match status" value="1"/>
</dbReference>
<feature type="region of interest" description="Disordered" evidence="5">
    <location>
        <begin position="533"/>
        <end position="692"/>
    </location>
</feature>
<dbReference type="PROSITE" id="PS50280">
    <property type="entry name" value="SET"/>
    <property type="match status" value="1"/>
</dbReference>
<keyword evidence="1" id="KW-0479">Metal-binding</keyword>
<feature type="domain" description="SET" evidence="6">
    <location>
        <begin position="322"/>
        <end position="457"/>
    </location>
</feature>
<dbReference type="InterPro" id="IPR019787">
    <property type="entry name" value="Znf_PHD-finger"/>
</dbReference>
<evidence type="ECO:0000256" key="4">
    <source>
        <dbReference type="ARBA" id="ARBA00022853"/>
    </source>
</evidence>
<dbReference type="InterPro" id="IPR046341">
    <property type="entry name" value="SET_dom_sf"/>
</dbReference>
<sequence>MTEKHPPPSTQTALTTSTLPPLNPVLLTPLSNKAFSTDYAPLSNFSSAVYPYHDTPPTNNAAVSPKHKGASTLKIESAAEEEPYTLKCICGFTGDDGNTILCEICDSWQHIECFYPNNSEEATREEFAHACHECKPRPLNVAHAIEYQRQRLQVATAEPTTHSKSKRPPSKSHSNSHKRKAKPSDFHTNGHSVSASDVTPHDLNGHPLTKKPKSSHKISHSIGGSHSKRSPSYSSSKAPLQGVHPLSPATTPPDFPEGTELFGCLSDFINLCSDQDFAQVVQTNSFASLAVSNATSIWLREPEKMLKDAGQKFEDIFQQLPPNIETIRRPPRVAVKKRDLEKNAVMHWSYLVSSAAVDKDVPLMELNGQIGFQKDYCAVAANLYEELSCSLPFVFFHPQLPLYIDTRREGSLARYVRRSCRPNAVLDTFLSGGSEYHFWLVSDRPIGVDEQITMPWDFRLPHKQRDRMFRLLGLVDDDPNNQDDTDLQEDEFLSIARWISQVLSRHGGCACDLGSECALARFLRTYSAKFQQARSGNSKKKASRKSKSRALSPSNRSFAMSNRAVSEGHPEDLHEDKMSTSSRSKPPSRDMTPAPRQGSFDTLGILTEPTDRDKRKVAMVEDSFRRLEQQQPKKKKRASDGTITTTTENPTASSSHAKSKTKGAALVLTNGTSSGSQVDAETARSNSNSPIATVSPNTMNAGSFVPLSAAVGGSAYTAAPRTSVDRTSLGYCDAETQTDPTEGEWYSERPPTPRPKRRVITLARRLLNNRHRTRCDETEPAPSTPISMDTSSPVGAEQHDGKVLVADKTPLTTQTESDVPDATKTVTSDTTAEIDAGLTAKMEPVKHAGSGIELPIKKSPDLRVQLPVLPSFSGADPASATTPLTSQSMVQSPFAVPTGNLFSSMAVTPSPIKKKMSLSDYTKSRKAAASRPSTVLKSSMSQTEDSKVAESENVPPPDSADTNVAAPAT</sequence>
<evidence type="ECO:0000256" key="1">
    <source>
        <dbReference type="ARBA" id="ARBA00022723"/>
    </source>
</evidence>
<protein>
    <submittedName>
        <fullName evidence="7">SET domain-containing protein 3</fullName>
    </submittedName>
</protein>
<dbReference type="Pfam" id="PF00856">
    <property type="entry name" value="SET"/>
    <property type="match status" value="1"/>
</dbReference>
<feature type="compositionally biased region" description="Basic residues" evidence="5">
    <location>
        <begin position="537"/>
        <end position="548"/>
    </location>
</feature>
<evidence type="ECO:0000256" key="5">
    <source>
        <dbReference type="SAM" id="MobiDB-lite"/>
    </source>
</evidence>
<dbReference type="InterPro" id="IPR001214">
    <property type="entry name" value="SET_dom"/>
</dbReference>
<keyword evidence="8" id="KW-1185">Reference proteome</keyword>
<feature type="region of interest" description="Disordered" evidence="5">
    <location>
        <begin position="154"/>
        <end position="255"/>
    </location>
</feature>
<reference evidence="7 8" key="1">
    <citation type="submission" date="2024-01" db="EMBL/GenBank/DDBJ databases">
        <authorList>
            <person name="Allen C."/>
            <person name="Tagirdzhanova G."/>
        </authorList>
    </citation>
    <scope>NUCLEOTIDE SEQUENCE [LARGE SCALE GENOMIC DNA]</scope>
    <source>
        <strain evidence="7 8">CBS 573.63</strain>
    </source>
</reference>
<evidence type="ECO:0000256" key="3">
    <source>
        <dbReference type="ARBA" id="ARBA00022833"/>
    </source>
</evidence>
<dbReference type="Pfam" id="PF00628">
    <property type="entry name" value="PHD"/>
    <property type="match status" value="1"/>
</dbReference>
<evidence type="ECO:0000313" key="8">
    <source>
        <dbReference type="Proteomes" id="UP001642501"/>
    </source>
</evidence>
<dbReference type="PANTHER" id="PTHR46462:SF3">
    <property type="entry name" value="UPSET, ISOFORM A"/>
    <property type="match status" value="1"/>
</dbReference>
<evidence type="ECO:0000313" key="7">
    <source>
        <dbReference type="EMBL" id="CAK7269772.1"/>
    </source>
</evidence>
<feature type="compositionally biased region" description="Polar residues" evidence="5">
    <location>
        <begin position="186"/>
        <end position="197"/>
    </location>
</feature>
<feature type="compositionally biased region" description="Basic and acidic residues" evidence="5">
    <location>
        <begin position="609"/>
        <end position="628"/>
    </location>
</feature>
<keyword evidence="4" id="KW-0156">Chromatin regulator</keyword>
<feature type="compositionally biased region" description="Polar residues" evidence="5">
    <location>
        <begin position="555"/>
        <end position="564"/>
    </location>
</feature>
<dbReference type="InterPro" id="IPR011011">
    <property type="entry name" value="Znf_FYVE_PHD"/>
</dbReference>
<organism evidence="7 8">
    <name type="scientific">Sporothrix epigloea</name>
    <dbReference type="NCBI Taxonomy" id="1892477"/>
    <lineage>
        <taxon>Eukaryota</taxon>
        <taxon>Fungi</taxon>
        <taxon>Dikarya</taxon>
        <taxon>Ascomycota</taxon>
        <taxon>Pezizomycotina</taxon>
        <taxon>Sordariomycetes</taxon>
        <taxon>Sordariomycetidae</taxon>
        <taxon>Ophiostomatales</taxon>
        <taxon>Ophiostomataceae</taxon>
        <taxon>Sporothrix</taxon>
    </lineage>
</organism>
<dbReference type="SUPFAM" id="SSF82199">
    <property type="entry name" value="SET domain"/>
    <property type="match status" value="1"/>
</dbReference>
<dbReference type="InterPro" id="IPR013083">
    <property type="entry name" value="Znf_RING/FYVE/PHD"/>
</dbReference>
<feature type="compositionally biased region" description="Basic and acidic residues" evidence="5">
    <location>
        <begin position="566"/>
        <end position="578"/>
    </location>
</feature>
<keyword evidence="2" id="KW-0863">Zinc-finger</keyword>
<dbReference type="PANTHER" id="PTHR46462">
    <property type="entry name" value="UPSET, ISOFORM A"/>
    <property type="match status" value="1"/>
</dbReference>
<feature type="compositionally biased region" description="Low complexity" evidence="5">
    <location>
        <begin position="10"/>
        <end position="20"/>
    </location>
</feature>
<feature type="compositionally biased region" description="Polar residues" evidence="5">
    <location>
        <begin position="669"/>
        <end position="692"/>
    </location>
</feature>
<gene>
    <name evidence="7" type="primary">SET3</name>
    <name evidence="7" type="ORF">SEPCBS57363_003769</name>
</gene>
<proteinExistence type="predicted"/>
<evidence type="ECO:0000256" key="2">
    <source>
        <dbReference type="ARBA" id="ARBA00022771"/>
    </source>
</evidence>
<dbReference type="Proteomes" id="UP001642501">
    <property type="component" value="Unassembled WGS sequence"/>
</dbReference>
<feature type="compositionally biased region" description="Basic residues" evidence="5">
    <location>
        <begin position="208"/>
        <end position="219"/>
    </location>
</feature>
<keyword evidence="3" id="KW-0862">Zinc</keyword>
<feature type="region of interest" description="Disordered" evidence="5">
    <location>
        <begin position="774"/>
        <end position="828"/>
    </location>
</feature>
<dbReference type="Gene3D" id="3.30.40.10">
    <property type="entry name" value="Zinc/RING finger domain, C3HC4 (zinc finger)"/>
    <property type="match status" value="1"/>
</dbReference>
<evidence type="ECO:0000259" key="6">
    <source>
        <dbReference type="PROSITE" id="PS50280"/>
    </source>
</evidence>
<feature type="compositionally biased region" description="Basic residues" evidence="5">
    <location>
        <begin position="163"/>
        <end position="181"/>
    </location>
</feature>